<organism evidence="2 3">
    <name type="scientific">Marine Group I thaumarchaeote</name>
    <dbReference type="NCBI Taxonomy" id="2511932"/>
    <lineage>
        <taxon>Archaea</taxon>
        <taxon>Nitrososphaerota</taxon>
        <taxon>Marine Group I</taxon>
    </lineage>
</organism>
<keyword evidence="1" id="KW-1133">Transmembrane helix</keyword>
<keyword evidence="1" id="KW-0472">Membrane</keyword>
<gene>
    <name evidence="2" type="ORF">HX802_01235</name>
</gene>
<sequence length="62" mass="7055">MEPVSTVRKLKLVVLFLQVLVVEVVLSLQVLVVVVVVLLPQQVLVVLWKDFLIFSLNPEFLI</sequence>
<evidence type="ECO:0000256" key="1">
    <source>
        <dbReference type="SAM" id="Phobius"/>
    </source>
</evidence>
<accession>A0A7K4NDQ4</accession>
<protein>
    <submittedName>
        <fullName evidence="2">Uncharacterized protein</fullName>
    </submittedName>
</protein>
<feature type="transmembrane region" description="Helical" evidence="1">
    <location>
        <begin position="12"/>
        <end position="39"/>
    </location>
</feature>
<proteinExistence type="predicted"/>
<dbReference type="Proteomes" id="UP000586694">
    <property type="component" value="Unassembled WGS sequence"/>
</dbReference>
<comment type="caution">
    <text evidence="2">The sequence shown here is derived from an EMBL/GenBank/DDBJ whole genome shotgun (WGS) entry which is preliminary data.</text>
</comment>
<reference evidence="2 3" key="1">
    <citation type="journal article" date="2019" name="Environ. Microbiol.">
        <title>Genomics insights into ecotype formation of ammonia-oxidizing archaea in the deep ocean.</title>
        <authorList>
            <person name="Wang Y."/>
            <person name="Huang J.M."/>
            <person name="Cui G.J."/>
            <person name="Nunoura T."/>
            <person name="Takaki Y."/>
            <person name="Li W.L."/>
            <person name="Li J."/>
            <person name="Gao Z.M."/>
            <person name="Takai K."/>
            <person name="Zhang A.Q."/>
            <person name="Stepanauskas R."/>
        </authorList>
    </citation>
    <scope>NUCLEOTIDE SEQUENCE [LARGE SCALE GENOMIC DNA]</scope>
    <source>
        <strain evidence="2 3">L19b</strain>
    </source>
</reference>
<evidence type="ECO:0000313" key="3">
    <source>
        <dbReference type="Proteomes" id="UP000586694"/>
    </source>
</evidence>
<dbReference type="AlphaFoldDB" id="A0A7K4NDQ4"/>
<keyword evidence="1" id="KW-0812">Transmembrane</keyword>
<name>A0A7K4NDQ4_9ARCH</name>
<evidence type="ECO:0000313" key="2">
    <source>
        <dbReference type="EMBL" id="NWJ99278.1"/>
    </source>
</evidence>
<dbReference type="EMBL" id="JACASU010000007">
    <property type="protein sequence ID" value="NWJ99278.1"/>
    <property type="molecule type" value="Genomic_DNA"/>
</dbReference>